<dbReference type="NCBIfam" id="TIGR00168">
    <property type="entry name" value="infC"/>
    <property type="match status" value="1"/>
</dbReference>
<dbReference type="GO" id="GO:0043022">
    <property type="term" value="F:ribosome binding"/>
    <property type="evidence" value="ECO:0007669"/>
    <property type="project" value="UniProtKB-ARBA"/>
</dbReference>
<evidence type="ECO:0000256" key="5">
    <source>
        <dbReference type="NCBIfam" id="TIGR00168"/>
    </source>
</evidence>
<dbReference type="Pfam" id="PF05198">
    <property type="entry name" value="IF3_N"/>
    <property type="match status" value="1"/>
</dbReference>
<protein>
    <recommendedName>
        <fullName evidence="4 5">Translation initiation factor IF-3</fullName>
    </recommendedName>
</protein>
<dbReference type="eggNOG" id="COG0290">
    <property type="taxonomic scope" value="Bacteria"/>
</dbReference>
<dbReference type="InterPro" id="IPR001288">
    <property type="entry name" value="Translation_initiation_fac_3"/>
</dbReference>
<dbReference type="Pfam" id="PF00707">
    <property type="entry name" value="IF3_C"/>
    <property type="match status" value="1"/>
</dbReference>
<keyword evidence="3 4" id="KW-0648">Protein biosynthesis</keyword>
<dbReference type="KEGG" id="sth:STH1091"/>
<dbReference type="InterPro" id="IPR036788">
    <property type="entry name" value="T_IF-3_C_sf"/>
</dbReference>
<dbReference type="PANTHER" id="PTHR10938:SF0">
    <property type="entry name" value="TRANSLATION INITIATION FACTOR IF-3, MITOCHONDRIAL"/>
    <property type="match status" value="1"/>
</dbReference>
<dbReference type="InterPro" id="IPR019814">
    <property type="entry name" value="Translation_initiation_fac_3_N"/>
</dbReference>
<dbReference type="EMBL" id="AP006840">
    <property type="protein sequence ID" value="BAD40076.1"/>
    <property type="molecule type" value="Genomic_DNA"/>
</dbReference>
<dbReference type="GO" id="GO:0003743">
    <property type="term" value="F:translation initiation factor activity"/>
    <property type="evidence" value="ECO:0007669"/>
    <property type="project" value="UniProtKB-UniRule"/>
</dbReference>
<evidence type="ECO:0000256" key="1">
    <source>
        <dbReference type="ARBA" id="ARBA00005439"/>
    </source>
</evidence>
<dbReference type="GO" id="GO:0016020">
    <property type="term" value="C:membrane"/>
    <property type="evidence" value="ECO:0007669"/>
    <property type="project" value="TreeGrafter"/>
</dbReference>
<dbReference type="PROSITE" id="PS00938">
    <property type="entry name" value="IF3"/>
    <property type="match status" value="1"/>
</dbReference>
<dbReference type="HAMAP" id="MF_00080">
    <property type="entry name" value="IF_3"/>
    <property type="match status" value="1"/>
</dbReference>
<comment type="subunit">
    <text evidence="4 6">Monomer.</text>
</comment>
<dbReference type="GO" id="GO:0005829">
    <property type="term" value="C:cytosol"/>
    <property type="evidence" value="ECO:0007669"/>
    <property type="project" value="TreeGrafter"/>
</dbReference>
<dbReference type="SUPFAM" id="SSF55200">
    <property type="entry name" value="Translation initiation factor IF3, C-terminal domain"/>
    <property type="match status" value="1"/>
</dbReference>
<evidence type="ECO:0000256" key="6">
    <source>
        <dbReference type="RuleBase" id="RU000646"/>
    </source>
</evidence>
<gene>
    <name evidence="4" type="primary">infC</name>
    <name evidence="9" type="ordered locus">STH1091</name>
</gene>
<evidence type="ECO:0000313" key="10">
    <source>
        <dbReference type="Proteomes" id="UP000000417"/>
    </source>
</evidence>
<keyword evidence="4" id="KW-0963">Cytoplasm</keyword>
<name>Q67QG7_SYMTH</name>
<dbReference type="PANTHER" id="PTHR10938">
    <property type="entry name" value="TRANSLATION INITIATION FACTOR IF-3"/>
    <property type="match status" value="1"/>
</dbReference>
<evidence type="ECO:0000259" key="7">
    <source>
        <dbReference type="Pfam" id="PF00707"/>
    </source>
</evidence>
<dbReference type="HOGENOM" id="CLU_054919_3_2_9"/>
<dbReference type="Proteomes" id="UP000000417">
    <property type="component" value="Chromosome"/>
</dbReference>
<dbReference type="FunFam" id="3.10.20.80:FF:000001">
    <property type="entry name" value="Translation initiation factor IF-3"/>
    <property type="match status" value="1"/>
</dbReference>
<dbReference type="InterPro" id="IPR019813">
    <property type="entry name" value="Translation_initiation_fac3_CS"/>
</dbReference>
<accession>Q67QG7</accession>
<dbReference type="STRING" id="292459.STH1091"/>
<keyword evidence="10" id="KW-1185">Reference proteome</keyword>
<reference evidence="9 10" key="1">
    <citation type="journal article" date="2004" name="Nucleic Acids Res.">
        <title>Genome sequence of Symbiobacterium thermophilum, an uncultivable bacterium that depends on microbial commensalism.</title>
        <authorList>
            <person name="Ueda K."/>
            <person name="Yamashita A."/>
            <person name="Ishikawa J."/>
            <person name="Shimada M."/>
            <person name="Watsuji T."/>
            <person name="Morimura K."/>
            <person name="Ikeda H."/>
            <person name="Hattori M."/>
            <person name="Beppu T."/>
        </authorList>
    </citation>
    <scope>NUCLEOTIDE SEQUENCE [LARGE SCALE GENOMIC DNA]</scope>
    <source>
        <strain evidence="10">T / IAM 14863</strain>
    </source>
</reference>
<dbReference type="GO" id="GO:0032790">
    <property type="term" value="P:ribosome disassembly"/>
    <property type="evidence" value="ECO:0007669"/>
    <property type="project" value="TreeGrafter"/>
</dbReference>
<proteinExistence type="inferred from homology"/>
<organism evidence="9 10">
    <name type="scientific">Symbiobacterium thermophilum (strain DSM 24528 / JCM 14929 / IAM 14863 / T)</name>
    <dbReference type="NCBI Taxonomy" id="292459"/>
    <lineage>
        <taxon>Bacteria</taxon>
        <taxon>Bacillati</taxon>
        <taxon>Bacillota</taxon>
        <taxon>Clostridia</taxon>
        <taxon>Eubacteriales</taxon>
        <taxon>Symbiobacteriaceae</taxon>
        <taxon>Symbiobacterium</taxon>
    </lineage>
</organism>
<dbReference type="Gene3D" id="3.30.110.10">
    <property type="entry name" value="Translation initiation factor 3 (IF-3), C-terminal domain"/>
    <property type="match status" value="1"/>
</dbReference>
<comment type="subcellular location">
    <subcellularLocation>
        <location evidence="4 6">Cytoplasm</location>
    </subcellularLocation>
</comment>
<evidence type="ECO:0000259" key="8">
    <source>
        <dbReference type="Pfam" id="PF05198"/>
    </source>
</evidence>
<dbReference type="SUPFAM" id="SSF54364">
    <property type="entry name" value="Translation initiation factor IF3, N-terminal domain"/>
    <property type="match status" value="1"/>
</dbReference>
<dbReference type="Gene3D" id="3.10.20.80">
    <property type="entry name" value="Translation initiation factor 3 (IF-3), N-terminal domain"/>
    <property type="match status" value="1"/>
</dbReference>
<evidence type="ECO:0000313" key="9">
    <source>
        <dbReference type="EMBL" id="BAD40076.1"/>
    </source>
</evidence>
<dbReference type="InterPro" id="IPR019815">
    <property type="entry name" value="Translation_initiation_fac_3_C"/>
</dbReference>
<keyword evidence="2 4" id="KW-0396">Initiation factor</keyword>
<feature type="domain" description="Translation initiation factor 3 N-terminal" evidence="8">
    <location>
        <begin position="24"/>
        <end position="93"/>
    </location>
</feature>
<evidence type="ECO:0000256" key="2">
    <source>
        <dbReference type="ARBA" id="ARBA00022540"/>
    </source>
</evidence>
<feature type="domain" description="Translation initiation factor 3 C-terminal" evidence="7">
    <location>
        <begin position="100"/>
        <end position="185"/>
    </location>
</feature>
<dbReference type="FunFam" id="3.30.110.10:FF:000001">
    <property type="entry name" value="Translation initiation factor IF-3"/>
    <property type="match status" value="1"/>
</dbReference>
<dbReference type="InterPro" id="IPR036787">
    <property type="entry name" value="T_IF-3_N_sf"/>
</dbReference>
<comment type="function">
    <text evidence="4 6">IF-3 binds to the 30S ribosomal subunit and shifts the equilibrium between 70S ribosomes and their 50S and 30S subunits in favor of the free subunits, thus enhancing the availability of 30S subunits on which protein synthesis initiation begins.</text>
</comment>
<evidence type="ECO:0000256" key="3">
    <source>
        <dbReference type="ARBA" id="ARBA00022917"/>
    </source>
</evidence>
<evidence type="ECO:0000256" key="4">
    <source>
        <dbReference type="HAMAP-Rule" id="MF_00080"/>
    </source>
</evidence>
<dbReference type="AlphaFoldDB" id="Q67QG7"/>
<comment type="similarity">
    <text evidence="1 4 6">Belongs to the IF-3 family.</text>
</comment>
<sequence>MCFGTRLPVLPVRRCSCIKDQLRVNEMVRAREVRLIDENGEQLGVFSSREAFRIAQERGLDLVEVAPNAKPPVCKLMDYGRYKYEQAKREREARKKQKVITIKEVKMRPNIDDHDFAVRQRQAESFLRDGDKVKATIMFRGREVVHAQLGKEVLDRLLETVKDICVVERPPRLEGRNMIMILAPKANLEPKAAQQGQEK</sequence>